<keyword evidence="3 6" id="KW-0812">Transmembrane</keyword>
<feature type="transmembrane region" description="Helical" evidence="6">
    <location>
        <begin position="74"/>
        <end position="96"/>
    </location>
</feature>
<dbReference type="PANTHER" id="PTHR10057:SF0">
    <property type="entry name" value="TRANSLOCATOR PROTEIN"/>
    <property type="match status" value="1"/>
</dbReference>
<comment type="similarity">
    <text evidence="2">Belongs to the TspO/BZRP family.</text>
</comment>
<dbReference type="EMBL" id="CP001097">
    <property type="protein sequence ID" value="ACD90695.1"/>
    <property type="molecule type" value="Genomic_DNA"/>
</dbReference>
<evidence type="ECO:0000256" key="6">
    <source>
        <dbReference type="SAM" id="Phobius"/>
    </source>
</evidence>
<dbReference type="Pfam" id="PF03073">
    <property type="entry name" value="TspO_MBR"/>
    <property type="match status" value="1"/>
</dbReference>
<reference evidence="7 8" key="1">
    <citation type="submission" date="2008-05" db="EMBL/GenBank/DDBJ databases">
        <title>Complete sequence of Chlorobium limicola DSM 245.</title>
        <authorList>
            <consortium name="US DOE Joint Genome Institute"/>
            <person name="Lucas S."/>
            <person name="Copeland A."/>
            <person name="Lapidus A."/>
            <person name="Glavina del Rio T."/>
            <person name="Dalin E."/>
            <person name="Tice H."/>
            <person name="Bruce D."/>
            <person name="Goodwin L."/>
            <person name="Pitluck S."/>
            <person name="Schmutz J."/>
            <person name="Larimer F."/>
            <person name="Land M."/>
            <person name="Hauser L."/>
            <person name="Kyrpides N."/>
            <person name="Ovchinnikova G."/>
            <person name="Zhao F."/>
            <person name="Li T."/>
            <person name="Liu Z."/>
            <person name="Overmann J."/>
            <person name="Bryant D.A."/>
            <person name="Richardson P."/>
        </authorList>
    </citation>
    <scope>NUCLEOTIDE SEQUENCE [LARGE SCALE GENOMIC DNA]</scope>
    <source>
        <strain evidence="8">DSM 245 / NBRC 103803 / 6330</strain>
    </source>
</reference>
<keyword evidence="4 6" id="KW-1133">Transmembrane helix</keyword>
<feature type="transmembrane region" description="Helical" evidence="6">
    <location>
        <begin position="21"/>
        <end position="41"/>
    </location>
</feature>
<evidence type="ECO:0000256" key="5">
    <source>
        <dbReference type="ARBA" id="ARBA00023136"/>
    </source>
</evidence>
<accession>B3EDZ3</accession>
<evidence type="ECO:0000313" key="7">
    <source>
        <dbReference type="EMBL" id="ACD90695.1"/>
    </source>
</evidence>
<comment type="subcellular location">
    <subcellularLocation>
        <location evidence="1">Membrane</location>
        <topology evidence="1">Multi-pass membrane protein</topology>
    </subcellularLocation>
</comment>
<dbReference type="OrthoDB" id="9795496at2"/>
<dbReference type="PIRSF" id="PIRSF005859">
    <property type="entry name" value="PBR"/>
    <property type="match status" value="1"/>
</dbReference>
<dbReference type="Gene3D" id="1.20.1260.100">
    <property type="entry name" value="TspO/MBR protein"/>
    <property type="match status" value="1"/>
</dbReference>
<dbReference type="STRING" id="290315.Clim_1652"/>
<dbReference type="InterPro" id="IPR038330">
    <property type="entry name" value="TspO/MBR-related_sf"/>
</dbReference>
<dbReference type="InterPro" id="IPR004307">
    <property type="entry name" value="TspO_MBR"/>
</dbReference>
<dbReference type="GO" id="GO:0033013">
    <property type="term" value="P:tetrapyrrole metabolic process"/>
    <property type="evidence" value="ECO:0007669"/>
    <property type="project" value="UniProtKB-ARBA"/>
</dbReference>
<feature type="transmembrane region" description="Helical" evidence="6">
    <location>
        <begin position="47"/>
        <end position="67"/>
    </location>
</feature>
<dbReference type="PANTHER" id="PTHR10057">
    <property type="entry name" value="PERIPHERAL-TYPE BENZODIAZEPINE RECEPTOR"/>
    <property type="match status" value="1"/>
</dbReference>
<evidence type="ECO:0000256" key="4">
    <source>
        <dbReference type="ARBA" id="ARBA00022989"/>
    </source>
</evidence>
<dbReference type="RefSeq" id="WP_012466568.1">
    <property type="nucleotide sequence ID" value="NC_010803.1"/>
</dbReference>
<evidence type="ECO:0000256" key="3">
    <source>
        <dbReference type="ARBA" id="ARBA00022692"/>
    </source>
</evidence>
<dbReference type="HOGENOM" id="CLU_091805_2_0_10"/>
<organism evidence="7 8">
    <name type="scientific">Chlorobium limicola (strain DSM 245 / NBRC 103803 / 6330)</name>
    <dbReference type="NCBI Taxonomy" id="290315"/>
    <lineage>
        <taxon>Bacteria</taxon>
        <taxon>Pseudomonadati</taxon>
        <taxon>Chlorobiota</taxon>
        <taxon>Chlorobiia</taxon>
        <taxon>Chlorobiales</taxon>
        <taxon>Chlorobiaceae</taxon>
        <taxon>Chlorobium/Pelodictyon group</taxon>
        <taxon>Chlorobium</taxon>
    </lineage>
</organism>
<name>B3EDZ3_CHLL2</name>
<dbReference type="Proteomes" id="UP000008841">
    <property type="component" value="Chromosome"/>
</dbReference>
<dbReference type="AlphaFoldDB" id="B3EDZ3"/>
<keyword evidence="5 6" id="KW-0472">Membrane</keyword>
<dbReference type="FunFam" id="1.20.1260.100:FF:000001">
    <property type="entry name" value="translocator protein 2"/>
    <property type="match status" value="1"/>
</dbReference>
<protein>
    <submittedName>
        <fullName evidence="7">TspO and MBR like protein</fullName>
    </submittedName>
</protein>
<proteinExistence type="inferred from homology"/>
<evidence type="ECO:0000256" key="2">
    <source>
        <dbReference type="ARBA" id="ARBA00007524"/>
    </source>
</evidence>
<dbReference type="GO" id="GO:0016020">
    <property type="term" value="C:membrane"/>
    <property type="evidence" value="ECO:0007669"/>
    <property type="project" value="UniProtKB-SubCell"/>
</dbReference>
<sequence>MATWYDNLEKPPFTPPKSVFGPVWAVLYIFIFSAVILYFLSPVKTNLIPVTVFLLIHFTASFSWTKLFFEQKKIFAALLDILVIDVTLGVVITLFFQVNTLAGALLLPYLCWGIFAAYLNWGIYRLNPDKNGKAQ</sequence>
<evidence type="ECO:0000256" key="1">
    <source>
        <dbReference type="ARBA" id="ARBA00004141"/>
    </source>
</evidence>
<gene>
    <name evidence="7" type="ordered locus">Clim_1652</name>
</gene>
<feature type="transmembrane region" description="Helical" evidence="6">
    <location>
        <begin position="102"/>
        <end position="123"/>
    </location>
</feature>
<evidence type="ECO:0000313" key="8">
    <source>
        <dbReference type="Proteomes" id="UP000008841"/>
    </source>
</evidence>
<dbReference type="CDD" id="cd15904">
    <property type="entry name" value="TSPO_MBR"/>
    <property type="match status" value="1"/>
</dbReference>
<dbReference type="KEGG" id="cli:Clim_1652"/>
<dbReference type="eggNOG" id="COG3476">
    <property type="taxonomic scope" value="Bacteria"/>
</dbReference>